<dbReference type="Proteomes" id="UP001218218">
    <property type="component" value="Unassembled WGS sequence"/>
</dbReference>
<accession>A0AAD6ZT21</accession>
<evidence type="ECO:0000313" key="2">
    <source>
        <dbReference type="Proteomes" id="UP001218218"/>
    </source>
</evidence>
<sequence>MVLTRRAAKANKSIIRWLPNEILISVMLDVSRPGLIALCMTSRLMRNIATALLYRTVSLSNVPQIKAFLRTMKQRSSLSSPLSRHIRRFSITDDEKPDLKLSPTIVKAINSIFSQLSNLRFLELLIDEAIEFTDMLQHAYFPNLTSFEYTIEPQTSALLPLFLNRHPTLDDLTLAQRHPIERLDPVHLPNLKCYSGPACFVPSLTLDRGCISWVCLMWYQRDLNVELPLLHLGRTTSPRSIIAIFPCDVLTESTILGGVGTHLPHVRALQFRKITGNTPISHAETLEIAAHLKKLSCLSTLDFFGDDDYGPVEHDTAADCETIKLWGKACKSLHSIVLNGAMWKRVHGRWVLK</sequence>
<reference evidence="1" key="1">
    <citation type="submission" date="2023-03" db="EMBL/GenBank/DDBJ databases">
        <title>Massive genome expansion in bonnet fungi (Mycena s.s.) driven by repeated elements and novel gene families across ecological guilds.</title>
        <authorList>
            <consortium name="Lawrence Berkeley National Laboratory"/>
            <person name="Harder C.B."/>
            <person name="Miyauchi S."/>
            <person name="Viragh M."/>
            <person name="Kuo A."/>
            <person name="Thoen E."/>
            <person name="Andreopoulos B."/>
            <person name="Lu D."/>
            <person name="Skrede I."/>
            <person name="Drula E."/>
            <person name="Henrissat B."/>
            <person name="Morin E."/>
            <person name="Kohler A."/>
            <person name="Barry K."/>
            <person name="LaButti K."/>
            <person name="Morin E."/>
            <person name="Salamov A."/>
            <person name="Lipzen A."/>
            <person name="Mereny Z."/>
            <person name="Hegedus B."/>
            <person name="Baldrian P."/>
            <person name="Stursova M."/>
            <person name="Weitz H."/>
            <person name="Taylor A."/>
            <person name="Grigoriev I.V."/>
            <person name="Nagy L.G."/>
            <person name="Martin F."/>
            <person name="Kauserud H."/>
        </authorList>
    </citation>
    <scope>NUCLEOTIDE SEQUENCE</scope>
    <source>
        <strain evidence="1">CBHHK002</strain>
    </source>
</reference>
<protein>
    <recommendedName>
        <fullName evidence="3">F-box domain-containing protein</fullName>
    </recommendedName>
</protein>
<name>A0AAD6ZT21_9AGAR</name>
<dbReference type="AlphaFoldDB" id="A0AAD6ZT21"/>
<dbReference type="EMBL" id="JARIHO010000030">
    <property type="protein sequence ID" value="KAJ7336864.1"/>
    <property type="molecule type" value="Genomic_DNA"/>
</dbReference>
<keyword evidence="2" id="KW-1185">Reference proteome</keyword>
<gene>
    <name evidence="1" type="ORF">DFH08DRAFT_877619</name>
</gene>
<evidence type="ECO:0008006" key="3">
    <source>
        <dbReference type="Google" id="ProtNLM"/>
    </source>
</evidence>
<comment type="caution">
    <text evidence="1">The sequence shown here is derived from an EMBL/GenBank/DDBJ whole genome shotgun (WGS) entry which is preliminary data.</text>
</comment>
<proteinExistence type="predicted"/>
<organism evidence="1 2">
    <name type="scientific">Mycena albidolilacea</name>
    <dbReference type="NCBI Taxonomy" id="1033008"/>
    <lineage>
        <taxon>Eukaryota</taxon>
        <taxon>Fungi</taxon>
        <taxon>Dikarya</taxon>
        <taxon>Basidiomycota</taxon>
        <taxon>Agaricomycotina</taxon>
        <taxon>Agaricomycetes</taxon>
        <taxon>Agaricomycetidae</taxon>
        <taxon>Agaricales</taxon>
        <taxon>Marasmiineae</taxon>
        <taxon>Mycenaceae</taxon>
        <taxon>Mycena</taxon>
    </lineage>
</organism>
<evidence type="ECO:0000313" key="1">
    <source>
        <dbReference type="EMBL" id="KAJ7336864.1"/>
    </source>
</evidence>